<keyword evidence="9" id="KW-0902">Two-component regulatory system</keyword>
<dbReference type="SMART" id="SM00387">
    <property type="entry name" value="HATPase_c"/>
    <property type="match status" value="1"/>
</dbReference>
<feature type="coiled-coil region" evidence="13">
    <location>
        <begin position="212"/>
        <end position="242"/>
    </location>
</feature>
<feature type="domain" description="Response regulatory" evidence="16">
    <location>
        <begin position="487"/>
        <end position="608"/>
    </location>
</feature>
<dbReference type="FunFam" id="3.30.565.10:FF:000010">
    <property type="entry name" value="Sensor histidine kinase RcsC"/>
    <property type="match status" value="1"/>
</dbReference>
<feature type="transmembrane region" description="Helical" evidence="14">
    <location>
        <begin position="147"/>
        <end position="173"/>
    </location>
</feature>
<evidence type="ECO:0000256" key="5">
    <source>
        <dbReference type="ARBA" id="ARBA00022741"/>
    </source>
</evidence>
<dbReference type="PROSITE" id="PS50109">
    <property type="entry name" value="HIS_KIN"/>
    <property type="match status" value="1"/>
</dbReference>
<comment type="subunit">
    <text evidence="10">At low DSF concentrations, interacts with RpfF.</text>
</comment>
<dbReference type="FunFam" id="1.10.287.130:FF:000002">
    <property type="entry name" value="Two-component osmosensing histidine kinase"/>
    <property type="match status" value="1"/>
</dbReference>
<keyword evidence="6 17" id="KW-0418">Kinase</keyword>
<dbReference type="InterPro" id="IPR036890">
    <property type="entry name" value="HATPase_C_sf"/>
</dbReference>
<dbReference type="Proteomes" id="UP000235405">
    <property type="component" value="Unassembled WGS sequence"/>
</dbReference>
<dbReference type="SMART" id="SM00388">
    <property type="entry name" value="HisKA"/>
    <property type="match status" value="1"/>
</dbReference>
<evidence type="ECO:0000256" key="4">
    <source>
        <dbReference type="ARBA" id="ARBA00022679"/>
    </source>
</evidence>
<dbReference type="CDD" id="cd00082">
    <property type="entry name" value="HisKA"/>
    <property type="match status" value="1"/>
</dbReference>
<dbReference type="PANTHER" id="PTHR45339">
    <property type="entry name" value="HYBRID SIGNAL TRANSDUCTION HISTIDINE KINASE J"/>
    <property type="match status" value="1"/>
</dbReference>
<feature type="modified residue" description="4-aspartylphosphate" evidence="12">
    <location>
        <position position="541"/>
    </location>
</feature>
<evidence type="ECO:0000313" key="17">
    <source>
        <dbReference type="EMBL" id="PMF21764.1"/>
    </source>
</evidence>
<name>A0A2N7CEZ7_VIBSP</name>
<dbReference type="EC" id="2.7.13.3" evidence="2"/>
<evidence type="ECO:0000259" key="15">
    <source>
        <dbReference type="PROSITE" id="PS50109"/>
    </source>
</evidence>
<dbReference type="InterPro" id="IPR003594">
    <property type="entry name" value="HATPase_dom"/>
</dbReference>
<dbReference type="SUPFAM" id="SSF47384">
    <property type="entry name" value="Homodimeric domain of signal transducing histidine kinase"/>
    <property type="match status" value="1"/>
</dbReference>
<dbReference type="Gene3D" id="1.10.287.130">
    <property type="match status" value="1"/>
</dbReference>
<dbReference type="Gene3D" id="3.40.50.2300">
    <property type="match status" value="2"/>
</dbReference>
<dbReference type="RefSeq" id="WP_102482404.1">
    <property type="nucleotide sequence ID" value="NZ_MCSW01000166.1"/>
</dbReference>
<dbReference type="PROSITE" id="PS50110">
    <property type="entry name" value="RESPONSE_REGULATORY"/>
    <property type="match status" value="2"/>
</dbReference>
<keyword evidence="4" id="KW-0808">Transferase</keyword>
<evidence type="ECO:0000313" key="18">
    <source>
        <dbReference type="Proteomes" id="UP000235405"/>
    </source>
</evidence>
<evidence type="ECO:0000256" key="1">
    <source>
        <dbReference type="ARBA" id="ARBA00000085"/>
    </source>
</evidence>
<evidence type="ECO:0000256" key="6">
    <source>
        <dbReference type="ARBA" id="ARBA00022777"/>
    </source>
</evidence>
<evidence type="ECO:0000256" key="11">
    <source>
        <dbReference type="ARBA" id="ARBA00068150"/>
    </source>
</evidence>
<dbReference type="InterPro" id="IPR003661">
    <property type="entry name" value="HisK_dim/P_dom"/>
</dbReference>
<evidence type="ECO:0000256" key="2">
    <source>
        <dbReference type="ARBA" id="ARBA00012438"/>
    </source>
</evidence>
<dbReference type="CDD" id="cd16922">
    <property type="entry name" value="HATPase_EvgS-ArcB-TorS-like"/>
    <property type="match status" value="1"/>
</dbReference>
<dbReference type="GO" id="GO:0005524">
    <property type="term" value="F:ATP binding"/>
    <property type="evidence" value="ECO:0007669"/>
    <property type="project" value="UniProtKB-KW"/>
</dbReference>
<proteinExistence type="predicted"/>
<dbReference type="SMART" id="SM00448">
    <property type="entry name" value="REC"/>
    <property type="match status" value="2"/>
</dbReference>
<accession>A0A2N7CEZ7</accession>
<gene>
    <name evidence="17" type="ORF">BCV19_08085</name>
</gene>
<evidence type="ECO:0000259" key="16">
    <source>
        <dbReference type="PROSITE" id="PS50110"/>
    </source>
</evidence>
<dbReference type="InterPro" id="IPR036097">
    <property type="entry name" value="HisK_dim/P_sf"/>
</dbReference>
<dbReference type="PANTHER" id="PTHR45339:SF5">
    <property type="entry name" value="HISTIDINE KINASE"/>
    <property type="match status" value="1"/>
</dbReference>
<keyword evidence="3 12" id="KW-0597">Phosphoprotein</keyword>
<protein>
    <recommendedName>
        <fullName evidence="11">Sensory/regulatory protein RpfC</fullName>
        <ecNumber evidence="2">2.7.13.3</ecNumber>
    </recommendedName>
</protein>
<dbReference type="GO" id="GO:0000155">
    <property type="term" value="F:phosphorelay sensor kinase activity"/>
    <property type="evidence" value="ECO:0007669"/>
    <property type="project" value="InterPro"/>
</dbReference>
<dbReference type="Pfam" id="PF17149">
    <property type="entry name" value="CHASE5"/>
    <property type="match status" value="1"/>
</dbReference>
<feature type="modified residue" description="4-aspartylphosphate" evidence="12">
    <location>
        <position position="726"/>
    </location>
</feature>
<dbReference type="SUPFAM" id="SSF52172">
    <property type="entry name" value="CheY-like"/>
    <property type="match status" value="2"/>
</dbReference>
<dbReference type="AlphaFoldDB" id="A0A2N7CEZ7"/>
<comment type="caution">
    <text evidence="17">The sequence shown here is derived from an EMBL/GenBank/DDBJ whole genome shotgun (WGS) entry which is preliminary data.</text>
</comment>
<feature type="domain" description="Response regulatory" evidence="16">
    <location>
        <begin position="677"/>
        <end position="795"/>
    </location>
</feature>
<evidence type="ECO:0000256" key="10">
    <source>
        <dbReference type="ARBA" id="ARBA00064003"/>
    </source>
</evidence>
<sequence>MVTKGKRYIGLSRQLIGTIIAISTLFTVIVTGLGLYVEYQSRVSFISSQIEQVKAGYLSGLTSSLWVEDREQLFVQAEGISRLPSVSYLLIESPDEKILELGQKTSGQSYSQSWEMVHQMGGTDFPLATLTVQSDLSMILNDFEERVLLLLAFEAVKIFLLSLVCLTIVYRLVVKRLMTMSSQINQQQVEDNKPRFITPTDSTYRDEISTLESSYNQSVERIRQQYQELEKAKDVAEVANRNKSEFLANMSHEIRTPMNGIIGLSSLLSEMDMPKEQKEYVDMLNTSSLTLLDLINDILDYSKIEAGRLELQQEPMKMMGIAADVESTFRVKAEQKGLRFQLAIDPKIPTMVIGDGTQLRQVLNNLVGNAIKFTEHGHVTLSLRLEEVIEPEQKLRVKFEVTDSGIGIAEDKQQSVFDKFQQADGSTTRIYGGTGLGLTICDKIVTLMGSKLELTSVVGKGSTFYFTADFDPSLDVDESNIDFNKVSVLLVDDSQLNMRITSTQLQSFGVKSECCETATQALELVSESVAKSSPYDLVLIDKVMPSVDGFQLARSLVERFGSECPKLVMISADPRKQDEARAKQVGFVAYIARPYQDNQLKWTLSEVLARAADTSNFTYPNRGEVAFKDNEPVPLTKPAAVVKEEPTVSVNAPQADKQAPIQAESKPVAAAGEFSGTVLVVEDSRVNQQVAKMMLKKLGFEVDIADNGEIGVEKFQANEYEMIFMDCQMPVLDGFEATKQIRALEEGSSQHIPIVALTANVVQRDKHLCFDVGMDEFLPKPVNQGKLREIVASFLSKETDSTKEEDEQKIV</sequence>
<evidence type="ECO:0000256" key="7">
    <source>
        <dbReference type="ARBA" id="ARBA00022801"/>
    </source>
</evidence>
<evidence type="ECO:0000256" key="3">
    <source>
        <dbReference type="ARBA" id="ARBA00022553"/>
    </source>
</evidence>
<dbReference type="InterPro" id="IPR001789">
    <property type="entry name" value="Sig_transdc_resp-reg_receiver"/>
</dbReference>
<evidence type="ECO:0000256" key="8">
    <source>
        <dbReference type="ARBA" id="ARBA00022840"/>
    </source>
</evidence>
<comment type="catalytic activity">
    <reaction evidence="1">
        <text>ATP + protein L-histidine = ADP + protein N-phospho-L-histidine.</text>
        <dbReference type="EC" id="2.7.13.3"/>
    </reaction>
</comment>
<feature type="transmembrane region" description="Helical" evidence="14">
    <location>
        <begin position="15"/>
        <end position="37"/>
    </location>
</feature>
<evidence type="ECO:0000256" key="9">
    <source>
        <dbReference type="ARBA" id="ARBA00023012"/>
    </source>
</evidence>
<organism evidence="17 18">
    <name type="scientific">Vibrio splendidus</name>
    <dbReference type="NCBI Taxonomy" id="29497"/>
    <lineage>
        <taxon>Bacteria</taxon>
        <taxon>Pseudomonadati</taxon>
        <taxon>Pseudomonadota</taxon>
        <taxon>Gammaproteobacteria</taxon>
        <taxon>Vibrionales</taxon>
        <taxon>Vibrionaceae</taxon>
        <taxon>Vibrio</taxon>
    </lineage>
</organism>
<dbReference type="InterPro" id="IPR004358">
    <property type="entry name" value="Sig_transdc_His_kin-like_C"/>
</dbReference>
<evidence type="ECO:0000256" key="12">
    <source>
        <dbReference type="PROSITE-ProRule" id="PRU00169"/>
    </source>
</evidence>
<dbReference type="Pfam" id="PF02518">
    <property type="entry name" value="HATPase_c"/>
    <property type="match status" value="1"/>
</dbReference>
<dbReference type="InterPro" id="IPR033414">
    <property type="entry name" value="Sensor_dom"/>
</dbReference>
<dbReference type="Gene3D" id="3.30.565.10">
    <property type="entry name" value="Histidine kinase-like ATPase, C-terminal domain"/>
    <property type="match status" value="1"/>
</dbReference>
<keyword evidence="13" id="KW-0175">Coiled coil</keyword>
<keyword evidence="8" id="KW-0067">ATP-binding</keyword>
<keyword evidence="7" id="KW-0378">Hydrolase</keyword>
<keyword evidence="14" id="KW-1133">Transmembrane helix</keyword>
<evidence type="ECO:0000256" key="13">
    <source>
        <dbReference type="SAM" id="Coils"/>
    </source>
</evidence>
<dbReference type="EMBL" id="MCSW01000166">
    <property type="protein sequence ID" value="PMF21764.1"/>
    <property type="molecule type" value="Genomic_DNA"/>
</dbReference>
<dbReference type="CDD" id="cd17546">
    <property type="entry name" value="REC_hyHK_CKI1_RcsC-like"/>
    <property type="match status" value="2"/>
</dbReference>
<keyword evidence="14" id="KW-0812">Transmembrane</keyword>
<dbReference type="SUPFAM" id="SSF55874">
    <property type="entry name" value="ATPase domain of HSP90 chaperone/DNA topoisomerase II/histidine kinase"/>
    <property type="match status" value="1"/>
</dbReference>
<dbReference type="InterPro" id="IPR011006">
    <property type="entry name" value="CheY-like_superfamily"/>
</dbReference>
<feature type="domain" description="Histidine kinase" evidence="15">
    <location>
        <begin position="249"/>
        <end position="472"/>
    </location>
</feature>
<evidence type="ECO:0000256" key="14">
    <source>
        <dbReference type="SAM" id="Phobius"/>
    </source>
</evidence>
<dbReference type="InterPro" id="IPR005467">
    <property type="entry name" value="His_kinase_dom"/>
</dbReference>
<dbReference type="Pfam" id="PF00072">
    <property type="entry name" value="Response_reg"/>
    <property type="match status" value="2"/>
</dbReference>
<dbReference type="Pfam" id="PF00512">
    <property type="entry name" value="HisKA"/>
    <property type="match status" value="1"/>
</dbReference>
<keyword evidence="14" id="KW-0472">Membrane</keyword>
<reference evidence="18" key="1">
    <citation type="submission" date="2016-07" db="EMBL/GenBank/DDBJ databases">
        <title>Nontailed viruses are major unrecognized killers of bacteria in the ocean.</title>
        <authorList>
            <person name="Kauffman K."/>
            <person name="Hussain F."/>
            <person name="Yang J."/>
            <person name="Arevalo P."/>
            <person name="Brown J."/>
            <person name="Cutler M."/>
            <person name="Kelly L."/>
            <person name="Polz M.F."/>
        </authorList>
    </citation>
    <scope>NUCLEOTIDE SEQUENCE [LARGE SCALE GENOMIC DNA]</scope>
    <source>
        <strain evidence="18">10N.286.54.F3</strain>
    </source>
</reference>
<keyword evidence="5" id="KW-0547">Nucleotide-binding</keyword>
<dbReference type="PRINTS" id="PR00344">
    <property type="entry name" value="BCTRLSENSOR"/>
</dbReference>
<dbReference type="GO" id="GO:0016787">
    <property type="term" value="F:hydrolase activity"/>
    <property type="evidence" value="ECO:0007669"/>
    <property type="project" value="UniProtKB-KW"/>
</dbReference>